<gene>
    <name evidence="5" type="ORF">EVA_17147</name>
</gene>
<evidence type="ECO:0000313" key="5">
    <source>
        <dbReference type="EMBL" id="EJW94746.1"/>
    </source>
</evidence>
<comment type="caution">
    <text evidence="5">The sequence shown here is derived from an EMBL/GenBank/DDBJ whole genome shotgun (WGS) entry which is preliminary data.</text>
</comment>
<dbReference type="GO" id="GO:0046872">
    <property type="term" value="F:metal ion binding"/>
    <property type="evidence" value="ECO:0007669"/>
    <property type="project" value="InterPro"/>
</dbReference>
<sequence length="217" mass="23875">ATRHVRHQLLGLSNAPISAVRSPVVAARAFGYLAQRTSLLERMHDKAESWKPEVSSAIQNARNIIHFVIKSERHVLHPAETSLFLEKFGIPTVPFLIAHSLQEAKNHAKKLESPVIMKAMIPGQGHHSEMDDVLLNLYTETEITQAWNHIQNTIKASVPPIQFSGVIIQKTIPHHALREMRLSLTVDHVLGPVIEFGAGGLGAGLYNGQSVALPPLT</sequence>
<protein>
    <submittedName>
        <fullName evidence="5">GCN5-related N-acetyltransferase</fullName>
    </submittedName>
</protein>
<feature type="domain" description="ATP-grasp" evidence="4">
    <location>
        <begin position="82"/>
        <end position="125"/>
    </location>
</feature>
<keyword evidence="2" id="KW-0547">Nucleotide-binding</keyword>
<dbReference type="PANTHER" id="PTHR43334:SF1">
    <property type="entry name" value="3-HYDROXYPROPIONATE--COA LIGASE [ADP-FORMING]"/>
    <property type="match status" value="1"/>
</dbReference>
<dbReference type="InterPro" id="IPR013815">
    <property type="entry name" value="ATP_grasp_subdomain_1"/>
</dbReference>
<dbReference type="InterPro" id="IPR011761">
    <property type="entry name" value="ATP-grasp"/>
</dbReference>
<evidence type="ECO:0000256" key="1">
    <source>
        <dbReference type="ARBA" id="ARBA00022598"/>
    </source>
</evidence>
<name>J9FIL2_9ZZZZ</name>
<evidence type="ECO:0000256" key="3">
    <source>
        <dbReference type="ARBA" id="ARBA00022840"/>
    </source>
</evidence>
<dbReference type="PROSITE" id="PS50975">
    <property type="entry name" value="ATP_GRASP"/>
    <property type="match status" value="1"/>
</dbReference>
<dbReference type="PANTHER" id="PTHR43334">
    <property type="entry name" value="ACETATE--COA LIGASE [ADP-FORMING]"/>
    <property type="match status" value="1"/>
</dbReference>
<keyword evidence="1" id="KW-0436">Ligase</keyword>
<dbReference type="EMBL" id="AMCI01006199">
    <property type="protein sequence ID" value="EJW94746.1"/>
    <property type="molecule type" value="Genomic_DNA"/>
</dbReference>
<dbReference type="GO" id="GO:0016740">
    <property type="term" value="F:transferase activity"/>
    <property type="evidence" value="ECO:0007669"/>
    <property type="project" value="UniProtKB-KW"/>
</dbReference>
<organism evidence="5">
    <name type="scientific">gut metagenome</name>
    <dbReference type="NCBI Taxonomy" id="749906"/>
    <lineage>
        <taxon>unclassified sequences</taxon>
        <taxon>metagenomes</taxon>
        <taxon>organismal metagenomes</taxon>
    </lineage>
</organism>
<keyword evidence="3" id="KW-0067">ATP-binding</keyword>
<keyword evidence="5" id="KW-0808">Transferase</keyword>
<dbReference type="GO" id="GO:0016874">
    <property type="term" value="F:ligase activity"/>
    <property type="evidence" value="ECO:0007669"/>
    <property type="project" value="UniProtKB-KW"/>
</dbReference>
<feature type="non-terminal residue" evidence="5">
    <location>
        <position position="217"/>
    </location>
</feature>
<dbReference type="AlphaFoldDB" id="J9FIL2"/>
<evidence type="ECO:0000256" key="2">
    <source>
        <dbReference type="ARBA" id="ARBA00022741"/>
    </source>
</evidence>
<dbReference type="Pfam" id="PF13549">
    <property type="entry name" value="ATP-grasp_5"/>
    <property type="match status" value="1"/>
</dbReference>
<dbReference type="InterPro" id="IPR051538">
    <property type="entry name" value="Acyl-CoA_Synth/Transferase"/>
</dbReference>
<proteinExistence type="predicted"/>
<evidence type="ECO:0000259" key="4">
    <source>
        <dbReference type="PROSITE" id="PS50975"/>
    </source>
</evidence>
<accession>J9FIL2</accession>
<dbReference type="Gene3D" id="3.30.1490.20">
    <property type="entry name" value="ATP-grasp fold, A domain"/>
    <property type="match status" value="1"/>
</dbReference>
<dbReference type="Gene3D" id="3.30.470.20">
    <property type="entry name" value="ATP-grasp fold, B domain"/>
    <property type="match status" value="1"/>
</dbReference>
<dbReference type="GO" id="GO:0005524">
    <property type="term" value="F:ATP binding"/>
    <property type="evidence" value="ECO:0007669"/>
    <property type="project" value="UniProtKB-KW"/>
</dbReference>
<reference evidence="5" key="1">
    <citation type="journal article" date="2012" name="PLoS ONE">
        <title>Gene sets for utilization of primary and secondary nutrition supplies in the distal gut of endangered iberian lynx.</title>
        <authorList>
            <person name="Alcaide M."/>
            <person name="Messina E."/>
            <person name="Richter M."/>
            <person name="Bargiela R."/>
            <person name="Peplies J."/>
            <person name="Huws S.A."/>
            <person name="Newbold C.J."/>
            <person name="Golyshin P.N."/>
            <person name="Simon M.A."/>
            <person name="Lopez G."/>
            <person name="Yakimov M.M."/>
            <person name="Ferrer M."/>
        </authorList>
    </citation>
    <scope>NUCLEOTIDE SEQUENCE</scope>
</reference>
<dbReference type="SUPFAM" id="SSF56059">
    <property type="entry name" value="Glutathione synthetase ATP-binding domain-like"/>
    <property type="match status" value="1"/>
</dbReference>
<feature type="non-terminal residue" evidence="5">
    <location>
        <position position="1"/>
    </location>
</feature>